<protein>
    <submittedName>
        <fullName evidence="8">Sigma-70 factor</fullName>
    </submittedName>
</protein>
<dbReference type="SUPFAM" id="SSF88659">
    <property type="entry name" value="Sigma3 and sigma4 domains of RNA polymerase sigma factors"/>
    <property type="match status" value="2"/>
</dbReference>
<feature type="region of interest" description="Disordered" evidence="6">
    <location>
        <begin position="384"/>
        <end position="442"/>
    </location>
</feature>
<evidence type="ECO:0000256" key="1">
    <source>
        <dbReference type="ARBA" id="ARBA00007788"/>
    </source>
</evidence>
<dbReference type="AlphaFoldDB" id="G5JDK8"/>
<feature type="domain" description="RNA polymerase sigma-70" evidence="7">
    <location>
        <begin position="107"/>
        <end position="120"/>
    </location>
</feature>
<gene>
    <name evidence="8" type="ORF">CWATWH0003_5500</name>
</gene>
<dbReference type="InterPro" id="IPR014284">
    <property type="entry name" value="RNA_pol_sigma-70_dom"/>
</dbReference>
<dbReference type="InterPro" id="IPR007624">
    <property type="entry name" value="RNA_pol_sigma70_r3"/>
</dbReference>
<proteinExistence type="inferred from homology"/>
<dbReference type="NCBIfam" id="TIGR02937">
    <property type="entry name" value="sigma70-ECF"/>
    <property type="match status" value="1"/>
</dbReference>
<dbReference type="InterPro" id="IPR036388">
    <property type="entry name" value="WH-like_DNA-bd_sf"/>
</dbReference>
<dbReference type="Pfam" id="PF04545">
    <property type="entry name" value="Sigma70_r4"/>
    <property type="match status" value="1"/>
</dbReference>
<dbReference type="Gene3D" id="1.10.10.10">
    <property type="entry name" value="Winged helix-like DNA-binding domain superfamily/Winged helix DNA-binding domain"/>
    <property type="match status" value="2"/>
</dbReference>
<dbReference type="Pfam" id="PF04539">
    <property type="entry name" value="Sigma70_r3"/>
    <property type="match status" value="1"/>
</dbReference>
<evidence type="ECO:0000256" key="6">
    <source>
        <dbReference type="SAM" id="MobiDB-lite"/>
    </source>
</evidence>
<evidence type="ECO:0000256" key="4">
    <source>
        <dbReference type="ARBA" id="ARBA00023125"/>
    </source>
</evidence>
<dbReference type="Proteomes" id="UP000003477">
    <property type="component" value="Unassembled WGS sequence"/>
</dbReference>
<keyword evidence="2" id="KW-0805">Transcription regulation</keyword>
<dbReference type="PROSITE" id="PS00715">
    <property type="entry name" value="SIGMA70_1"/>
    <property type="match status" value="1"/>
</dbReference>
<dbReference type="InterPro" id="IPR007627">
    <property type="entry name" value="RNA_pol_sigma70_r2"/>
</dbReference>
<dbReference type="InterPro" id="IPR009042">
    <property type="entry name" value="RNA_pol_sigma70_r1_2"/>
</dbReference>
<dbReference type="Gene3D" id="1.10.601.10">
    <property type="entry name" value="RNA Polymerase Primary Sigma Factor"/>
    <property type="match status" value="1"/>
</dbReference>
<evidence type="ECO:0000256" key="3">
    <source>
        <dbReference type="ARBA" id="ARBA00023082"/>
    </source>
</evidence>
<dbReference type="EMBL" id="AESD01000861">
    <property type="protein sequence ID" value="EHJ09729.1"/>
    <property type="molecule type" value="Genomic_DNA"/>
</dbReference>
<comment type="similarity">
    <text evidence="1">Belongs to the sigma-70 factor family.</text>
</comment>
<evidence type="ECO:0000313" key="8">
    <source>
        <dbReference type="EMBL" id="EHJ09729.1"/>
    </source>
</evidence>
<reference evidence="8 9" key="1">
    <citation type="journal article" date="2011" name="Front. Microbiol.">
        <title>Two Strains of Crocosphaera watsonii with Highly Conserved Genomes are Distinguished by Strain-Specific Features.</title>
        <authorList>
            <person name="Bench S.R."/>
            <person name="Ilikchyan I.N."/>
            <person name="Tripp H.J."/>
            <person name="Zehr J.P."/>
        </authorList>
    </citation>
    <scope>NUCLEOTIDE SEQUENCE [LARGE SCALE GENOMIC DNA]</scope>
    <source>
        <strain evidence="8 9">WH 0003</strain>
    </source>
</reference>
<dbReference type="InterPro" id="IPR007630">
    <property type="entry name" value="RNA_pol_sigma70_r4"/>
</dbReference>
<sequence length="442" mass="50757">MTENLSEVGSYLKRIGQIPLLKPDEEIELGKQVKRMMTCWEKKENLQVEKSYITEEEWAKEIGISVRELQLILKRGKRAKEKMIQANLRLVVAVSKKYQGKGLEFMDLVSEGNLGLIRAVEKFEYDKGYKFSTYAYHWIRQALVRAICDKGRTIRVPVHINEEISKLKKVQLEIRQKYGRSATVRELSERLEISPEKIRVLRSVNNPMLSLDQKVLGDEENSTLLSFLADPNGDLGKFLDNLGNKELVEQCLCGLKPQEQTVLREYYLETPSLTLNEIGKKMNLSRERVRHIKNNALDKLKQVIVTEKNDESEIMSVNFESITPEKSLKFKSRLKGSLKVETQEKVKSDQQMVTETLRVKEAEKSSITSAKVEHDSLNLASKIIRKSPKKSSKTKSNVKDNSESSQSKVKKKSSAKPKPKTTLSKAQQRELKKQLNQLSYQK</sequence>
<dbReference type="PANTHER" id="PTHR30603">
    <property type="entry name" value="RNA POLYMERASE SIGMA FACTOR RPO"/>
    <property type="match status" value="1"/>
</dbReference>
<dbReference type="InterPro" id="IPR013324">
    <property type="entry name" value="RNA_pol_sigma_r3/r4-like"/>
</dbReference>
<dbReference type="Pfam" id="PF00140">
    <property type="entry name" value="Sigma70_r1_2"/>
    <property type="match status" value="1"/>
</dbReference>
<accession>G5JDK8</accession>
<dbReference type="PATRIC" id="fig|423471.3.peg.5137"/>
<dbReference type="GO" id="GO:0006352">
    <property type="term" value="P:DNA-templated transcription initiation"/>
    <property type="evidence" value="ECO:0007669"/>
    <property type="project" value="InterPro"/>
</dbReference>
<evidence type="ECO:0000313" key="9">
    <source>
        <dbReference type="Proteomes" id="UP000003477"/>
    </source>
</evidence>
<dbReference type="GO" id="GO:0016987">
    <property type="term" value="F:sigma factor activity"/>
    <property type="evidence" value="ECO:0007669"/>
    <property type="project" value="UniProtKB-KW"/>
</dbReference>
<feature type="compositionally biased region" description="Basic residues" evidence="6">
    <location>
        <begin position="384"/>
        <end position="393"/>
    </location>
</feature>
<dbReference type="Pfam" id="PF04542">
    <property type="entry name" value="Sigma70_r2"/>
    <property type="match status" value="1"/>
</dbReference>
<evidence type="ECO:0000256" key="5">
    <source>
        <dbReference type="ARBA" id="ARBA00023163"/>
    </source>
</evidence>
<evidence type="ECO:0000256" key="2">
    <source>
        <dbReference type="ARBA" id="ARBA00023015"/>
    </source>
</evidence>
<dbReference type="SUPFAM" id="SSF88946">
    <property type="entry name" value="Sigma2 domain of RNA polymerase sigma factors"/>
    <property type="match status" value="1"/>
</dbReference>
<dbReference type="GeneID" id="88768808"/>
<dbReference type="InterPro" id="IPR013325">
    <property type="entry name" value="RNA_pol_sigma_r2"/>
</dbReference>
<feature type="compositionally biased region" description="Basic residues" evidence="6">
    <location>
        <begin position="408"/>
        <end position="419"/>
    </location>
</feature>
<organism evidence="8 9">
    <name type="scientific">Crocosphaera watsonii WH 0003</name>
    <dbReference type="NCBI Taxonomy" id="423471"/>
    <lineage>
        <taxon>Bacteria</taxon>
        <taxon>Bacillati</taxon>
        <taxon>Cyanobacteriota</taxon>
        <taxon>Cyanophyceae</taxon>
        <taxon>Oscillatoriophycideae</taxon>
        <taxon>Chroococcales</taxon>
        <taxon>Aphanothecaceae</taxon>
        <taxon>Crocosphaera</taxon>
    </lineage>
</organism>
<dbReference type="PANTHER" id="PTHR30603:SF60">
    <property type="entry name" value="RNA POLYMERASE SIGMA FACTOR RPOD"/>
    <property type="match status" value="1"/>
</dbReference>
<name>G5JDK8_CROWT</name>
<dbReference type="GO" id="GO:0003677">
    <property type="term" value="F:DNA binding"/>
    <property type="evidence" value="ECO:0007669"/>
    <property type="project" value="UniProtKB-KW"/>
</dbReference>
<keyword evidence="5" id="KW-0804">Transcription</keyword>
<keyword evidence="4" id="KW-0238">DNA-binding</keyword>
<keyword evidence="3" id="KW-0731">Sigma factor</keyword>
<dbReference type="PRINTS" id="PR00046">
    <property type="entry name" value="SIGMA70FCT"/>
</dbReference>
<evidence type="ECO:0000259" key="7">
    <source>
        <dbReference type="PROSITE" id="PS00715"/>
    </source>
</evidence>
<dbReference type="InterPro" id="IPR000943">
    <property type="entry name" value="RNA_pol_sigma70"/>
</dbReference>
<comment type="caution">
    <text evidence="8">The sequence shown here is derived from an EMBL/GenBank/DDBJ whole genome shotgun (WGS) entry which is preliminary data.</text>
</comment>
<dbReference type="RefSeq" id="WP_007313241.1">
    <property type="nucleotide sequence ID" value="NZ_AESD01000861.1"/>
</dbReference>
<dbReference type="InterPro" id="IPR050239">
    <property type="entry name" value="Sigma-70_RNA_pol_init_factors"/>
</dbReference>